<dbReference type="InterPro" id="IPR050319">
    <property type="entry name" value="ABC_transp_ATP-bind"/>
</dbReference>
<dbReference type="InterPro" id="IPR013563">
    <property type="entry name" value="Oligopep_ABC_C"/>
</dbReference>
<dbReference type="InterPro" id="IPR027417">
    <property type="entry name" value="P-loop_NTPase"/>
</dbReference>
<accession>A0ABU1ZYK3</accession>
<evidence type="ECO:0000313" key="6">
    <source>
        <dbReference type="EMBL" id="MDR7330006.1"/>
    </source>
</evidence>
<evidence type="ECO:0000313" key="7">
    <source>
        <dbReference type="Proteomes" id="UP001180840"/>
    </source>
</evidence>
<dbReference type="InterPro" id="IPR003593">
    <property type="entry name" value="AAA+_ATPase"/>
</dbReference>
<dbReference type="PROSITE" id="PS00211">
    <property type="entry name" value="ABC_TRANSPORTER_1"/>
    <property type="match status" value="2"/>
</dbReference>
<dbReference type="Gene3D" id="3.40.50.300">
    <property type="entry name" value="P-loop containing nucleotide triphosphate hydrolases"/>
    <property type="match status" value="2"/>
</dbReference>
<dbReference type="PANTHER" id="PTHR43776:SF7">
    <property type="entry name" value="D,D-DIPEPTIDE TRANSPORT ATP-BINDING PROTEIN DDPF-RELATED"/>
    <property type="match status" value="1"/>
</dbReference>
<dbReference type="Pfam" id="PF08352">
    <property type="entry name" value="oligo_HPY"/>
    <property type="match status" value="1"/>
</dbReference>
<protein>
    <submittedName>
        <fullName evidence="6">Peptide/nickel transport system ATP-binding protein</fullName>
    </submittedName>
</protein>
<dbReference type="Proteomes" id="UP001180840">
    <property type="component" value="Unassembled WGS sequence"/>
</dbReference>
<dbReference type="Pfam" id="PF00005">
    <property type="entry name" value="ABC_tran"/>
    <property type="match status" value="2"/>
</dbReference>
<dbReference type="CDD" id="cd03257">
    <property type="entry name" value="ABC_NikE_OppD_transporters"/>
    <property type="match status" value="2"/>
</dbReference>
<keyword evidence="7" id="KW-1185">Reference proteome</keyword>
<dbReference type="SMART" id="SM00382">
    <property type="entry name" value="AAA"/>
    <property type="match status" value="2"/>
</dbReference>
<keyword evidence="3" id="KW-0547">Nucleotide-binding</keyword>
<dbReference type="SUPFAM" id="SSF52540">
    <property type="entry name" value="P-loop containing nucleoside triphosphate hydrolases"/>
    <property type="match status" value="2"/>
</dbReference>
<dbReference type="PROSITE" id="PS50893">
    <property type="entry name" value="ABC_TRANSPORTER_2"/>
    <property type="match status" value="2"/>
</dbReference>
<dbReference type="EMBL" id="JAVDXZ010000001">
    <property type="protein sequence ID" value="MDR7330006.1"/>
    <property type="molecule type" value="Genomic_DNA"/>
</dbReference>
<name>A0ABU1ZYK3_9CORY</name>
<evidence type="ECO:0000256" key="3">
    <source>
        <dbReference type="ARBA" id="ARBA00022741"/>
    </source>
</evidence>
<organism evidence="6 7">
    <name type="scientific">Corynebacterium guangdongense</name>
    <dbReference type="NCBI Taxonomy" id="1783348"/>
    <lineage>
        <taxon>Bacteria</taxon>
        <taxon>Bacillati</taxon>
        <taxon>Actinomycetota</taxon>
        <taxon>Actinomycetes</taxon>
        <taxon>Mycobacteriales</taxon>
        <taxon>Corynebacteriaceae</taxon>
        <taxon>Corynebacterium</taxon>
    </lineage>
</organism>
<keyword evidence="4 6" id="KW-0067">ATP-binding</keyword>
<evidence type="ECO:0000256" key="2">
    <source>
        <dbReference type="ARBA" id="ARBA00022448"/>
    </source>
</evidence>
<evidence type="ECO:0000256" key="1">
    <source>
        <dbReference type="ARBA" id="ARBA00005417"/>
    </source>
</evidence>
<evidence type="ECO:0000259" key="5">
    <source>
        <dbReference type="PROSITE" id="PS50893"/>
    </source>
</evidence>
<evidence type="ECO:0000256" key="4">
    <source>
        <dbReference type="ARBA" id="ARBA00022840"/>
    </source>
</evidence>
<dbReference type="GO" id="GO:0005524">
    <property type="term" value="F:ATP binding"/>
    <property type="evidence" value="ECO:0007669"/>
    <property type="project" value="UniProtKB-KW"/>
</dbReference>
<keyword evidence="2" id="KW-0813">Transport</keyword>
<comment type="similarity">
    <text evidence="1">Belongs to the ABC transporter superfamily.</text>
</comment>
<feature type="domain" description="ABC transporter" evidence="5">
    <location>
        <begin position="250"/>
        <end position="463"/>
    </location>
</feature>
<feature type="domain" description="ABC transporter" evidence="5">
    <location>
        <begin position="5"/>
        <end position="237"/>
    </location>
</feature>
<dbReference type="InterPro" id="IPR017871">
    <property type="entry name" value="ABC_transporter-like_CS"/>
</dbReference>
<proteinExistence type="inferred from homology"/>
<reference evidence="6" key="1">
    <citation type="submission" date="2023-07" db="EMBL/GenBank/DDBJ databases">
        <title>Sequencing the genomes of 1000 actinobacteria strains.</title>
        <authorList>
            <person name="Klenk H.-P."/>
        </authorList>
    </citation>
    <scope>NUCLEOTIDE SEQUENCE</scope>
    <source>
        <strain evidence="6">DSM 107476</strain>
    </source>
</reference>
<comment type="caution">
    <text evidence="6">The sequence shown here is derived from an EMBL/GenBank/DDBJ whole genome shotgun (WGS) entry which is preliminary data.</text>
</comment>
<gene>
    <name evidence="6" type="ORF">J2S39_001682</name>
</gene>
<sequence length="471" mass="50503">MPELLRVSGLSVAGLLHDVSFTVARGQRLGIIGESGSGKSLTALAVMGLVPDDLIPRLGGSVLVDGTEVIGLPDRRMRRLRGTDVAMVFQEPMNALDPMMTVGRQVLEATRGDDTLRDALFTEVGLDGRQDRYPHELSGGQRQRVLIAMAIAGDPDVLICDEPTTALDVTVQAQILTLIDRLVTERDMALVFITHDLGVIARMCTDVLVLRDGAVVDRGPAGSLLRDPGHEYTRALIDAARPGPPAPPRQHGRVLIDVDHVSTEHILDDVSLQVRRGERLGVVGGSGSGKTTLLRLIAGLASPTAGTVDVDGRVQVVFQDPQSSLNPRLTVRKSVAEGGPRVSESLAEVGLPADAGERYPHQFSGGQRQRISIARAIAGRPDILLADEPVSALDVSVRAQVLAVLDELVTEHGLTLVFVSHDLSVVRSVCDTVAVVHEGRIVEHGPTESVWAHPRHEYTRTLLEAIPTMGR</sequence>
<dbReference type="InterPro" id="IPR003439">
    <property type="entry name" value="ABC_transporter-like_ATP-bd"/>
</dbReference>
<dbReference type="PANTHER" id="PTHR43776">
    <property type="entry name" value="TRANSPORT ATP-BINDING PROTEIN"/>
    <property type="match status" value="1"/>
</dbReference>